<dbReference type="GO" id="GO:0005634">
    <property type="term" value="C:nucleus"/>
    <property type="evidence" value="ECO:0007669"/>
    <property type="project" value="TreeGrafter"/>
</dbReference>
<protein>
    <submittedName>
        <fullName evidence="8">WLM-domain-containing protein</fullName>
    </submittedName>
</protein>
<dbReference type="OrthoDB" id="447842at2759"/>
<dbReference type="Pfam" id="PF08325">
    <property type="entry name" value="WLM"/>
    <property type="match status" value="1"/>
</dbReference>
<feature type="region of interest" description="Disordered" evidence="5">
    <location>
        <begin position="173"/>
        <end position="229"/>
    </location>
</feature>
<evidence type="ECO:0000313" key="8">
    <source>
        <dbReference type="EMBL" id="OCB90495.1"/>
    </source>
</evidence>
<evidence type="ECO:0000259" key="6">
    <source>
        <dbReference type="PROSITE" id="PS50199"/>
    </source>
</evidence>
<feature type="compositionally biased region" description="Basic and acidic residues" evidence="5">
    <location>
        <begin position="298"/>
        <end position="319"/>
    </location>
</feature>
<feature type="compositionally biased region" description="Basic and acidic residues" evidence="5">
    <location>
        <begin position="270"/>
        <end position="283"/>
    </location>
</feature>
<keyword evidence="1" id="KW-0479">Metal-binding</keyword>
<feature type="region of interest" description="Disordered" evidence="5">
    <location>
        <begin position="444"/>
        <end position="496"/>
    </location>
</feature>
<feature type="compositionally biased region" description="Polar residues" evidence="5">
    <location>
        <begin position="405"/>
        <end position="414"/>
    </location>
</feature>
<feature type="domain" description="RanBP2-type" evidence="6">
    <location>
        <begin position="492"/>
        <end position="522"/>
    </location>
</feature>
<keyword evidence="3" id="KW-0862">Zinc</keyword>
<dbReference type="InterPro" id="IPR036443">
    <property type="entry name" value="Znf_RanBP2_sf"/>
</dbReference>
<feature type="compositionally biased region" description="Basic and acidic residues" evidence="5">
    <location>
        <begin position="332"/>
        <end position="359"/>
    </location>
</feature>
<keyword evidence="2 4" id="KW-0863">Zinc-finger</keyword>
<dbReference type="AlphaFoldDB" id="A0A9Q5N898"/>
<evidence type="ECO:0000256" key="3">
    <source>
        <dbReference type="ARBA" id="ARBA00022833"/>
    </source>
</evidence>
<feature type="compositionally biased region" description="Basic residues" evidence="5">
    <location>
        <begin position="208"/>
        <end position="220"/>
    </location>
</feature>
<evidence type="ECO:0000313" key="9">
    <source>
        <dbReference type="Proteomes" id="UP000757232"/>
    </source>
</evidence>
<feature type="compositionally biased region" description="Polar residues" evidence="5">
    <location>
        <begin position="380"/>
        <end position="397"/>
    </location>
</feature>
<feature type="compositionally biased region" description="Basic residues" evidence="5">
    <location>
        <begin position="178"/>
        <end position="195"/>
    </location>
</feature>
<dbReference type="PROSITE" id="PS01358">
    <property type="entry name" value="ZF_RANBP2_1"/>
    <property type="match status" value="1"/>
</dbReference>
<sequence length="528" mass="58859">MVHLRLNERESIPNKHINFISPLPAPEIPVPYSEEDARQLLRALAAQIRPVMKSHGFAVNSFEEYEYNRVFAGRNWNNGETIELVLRRADGTFAPVPWLLGTLCHELAHIKHMHHGRDFQRLWAQLRMEVEALQVRGYFGDGYWSSGTRISDSVRIGGQGVEDFDLPEYVCGGAQSRSRPKSIGQRRRRVQRRSKAGPSNHTGAQVEKRRKPGTRVKAKGAFKGEGKALNDDISDEDVKARGIGFRKQAGSKRAREERALAAERRLRALKGETIKDEEPKATLDEESVTESDSEYDESGEKETDEARRKTMRDSIRDSDESINSSQQFMRDFLLKAKEQRGEGKSKGEMDDGNFKRVFDAIEISDDEVEAEEGDDACAIPSTSNPVIPSPSSSTNDTRSAKRPRQQSPPRSTKGTRPALSRTPGNIGLGRIAEEEMIFRKKEALGLTGGGKKLGSSRGSRIGNGGQSQGKEHQKRDEERREKSPVTVKDSSDDGPGWSCLVCTLDNLPNHLACSACGTPRGEIQWPQQ</sequence>
<dbReference type="EMBL" id="LNZH02000128">
    <property type="protein sequence ID" value="OCB90495.1"/>
    <property type="molecule type" value="Genomic_DNA"/>
</dbReference>
<evidence type="ECO:0000259" key="7">
    <source>
        <dbReference type="PROSITE" id="PS51397"/>
    </source>
</evidence>
<dbReference type="PROSITE" id="PS51397">
    <property type="entry name" value="WLM"/>
    <property type="match status" value="1"/>
</dbReference>
<accession>A0A9Q5N898</accession>
<dbReference type="Proteomes" id="UP000757232">
    <property type="component" value="Unassembled WGS sequence"/>
</dbReference>
<feature type="compositionally biased region" description="Basic and acidic residues" evidence="5">
    <location>
        <begin position="469"/>
        <end position="483"/>
    </location>
</feature>
<dbReference type="GO" id="GO:0008237">
    <property type="term" value="F:metallopeptidase activity"/>
    <property type="evidence" value="ECO:0007669"/>
    <property type="project" value="TreeGrafter"/>
</dbReference>
<evidence type="ECO:0000256" key="1">
    <source>
        <dbReference type="ARBA" id="ARBA00022723"/>
    </source>
</evidence>
<dbReference type="InterPro" id="IPR001876">
    <property type="entry name" value="Znf_RanBP2"/>
</dbReference>
<name>A0A9Q5N898_SANBA</name>
<evidence type="ECO:0000256" key="4">
    <source>
        <dbReference type="PROSITE-ProRule" id="PRU00322"/>
    </source>
</evidence>
<dbReference type="GO" id="GO:0006281">
    <property type="term" value="P:DNA repair"/>
    <property type="evidence" value="ECO:0007669"/>
    <property type="project" value="TreeGrafter"/>
</dbReference>
<proteinExistence type="predicted"/>
<dbReference type="InterPro" id="IPR053000">
    <property type="entry name" value="WSS1-like_metalloprotease"/>
</dbReference>
<evidence type="ECO:0000256" key="2">
    <source>
        <dbReference type="ARBA" id="ARBA00022771"/>
    </source>
</evidence>
<comment type="caution">
    <text evidence="8">The sequence shown here is derived from an EMBL/GenBank/DDBJ whole genome shotgun (WGS) entry which is preliminary data.</text>
</comment>
<feature type="region of interest" description="Disordered" evidence="5">
    <location>
        <begin position="270"/>
        <end position="432"/>
    </location>
</feature>
<evidence type="ECO:0000256" key="5">
    <source>
        <dbReference type="SAM" id="MobiDB-lite"/>
    </source>
</evidence>
<keyword evidence="9" id="KW-1185">Reference proteome</keyword>
<dbReference type="PANTHER" id="PTHR46622">
    <property type="entry name" value="DNA-DEPENDENT METALLOPROTEASE WSS1"/>
    <property type="match status" value="1"/>
</dbReference>
<reference evidence="8" key="1">
    <citation type="submission" date="2016-06" db="EMBL/GenBank/DDBJ databases">
        <title>Draft Genome sequence of the fungus Inonotus baumii.</title>
        <authorList>
            <person name="Zhu H."/>
            <person name="Lin W."/>
        </authorList>
    </citation>
    <scope>NUCLEOTIDE SEQUENCE</scope>
    <source>
        <strain evidence="8">821</strain>
    </source>
</reference>
<feature type="compositionally biased region" description="Acidic residues" evidence="5">
    <location>
        <begin position="362"/>
        <end position="375"/>
    </location>
</feature>
<dbReference type="InterPro" id="IPR013536">
    <property type="entry name" value="WLM_dom"/>
</dbReference>
<organism evidence="8 9">
    <name type="scientific">Sanghuangporus baumii</name>
    <name type="common">Phellinus baumii</name>
    <dbReference type="NCBI Taxonomy" id="108892"/>
    <lineage>
        <taxon>Eukaryota</taxon>
        <taxon>Fungi</taxon>
        <taxon>Dikarya</taxon>
        <taxon>Basidiomycota</taxon>
        <taxon>Agaricomycotina</taxon>
        <taxon>Agaricomycetes</taxon>
        <taxon>Hymenochaetales</taxon>
        <taxon>Hymenochaetaceae</taxon>
        <taxon>Sanghuangporus</taxon>
    </lineage>
</organism>
<gene>
    <name evidence="8" type="ORF">A7U60_g2288</name>
</gene>
<feature type="domain" description="WLM" evidence="7">
    <location>
        <begin position="8"/>
        <end position="267"/>
    </location>
</feature>
<feature type="compositionally biased region" description="Acidic residues" evidence="5">
    <location>
        <begin position="284"/>
        <end position="297"/>
    </location>
</feature>
<dbReference type="PROSITE" id="PS50199">
    <property type="entry name" value="ZF_RANBP2_2"/>
    <property type="match status" value="1"/>
</dbReference>
<dbReference type="Gene3D" id="4.10.1060.10">
    <property type="entry name" value="Zinc finger, RanBP2-type"/>
    <property type="match status" value="1"/>
</dbReference>
<dbReference type="PANTHER" id="PTHR46622:SF1">
    <property type="entry name" value="DNA-DEPENDENT METALLOPROTEASE WSS1"/>
    <property type="match status" value="1"/>
</dbReference>
<dbReference type="GO" id="GO:0008270">
    <property type="term" value="F:zinc ion binding"/>
    <property type="evidence" value="ECO:0007669"/>
    <property type="project" value="UniProtKB-KW"/>
</dbReference>
<dbReference type="SUPFAM" id="SSF90209">
    <property type="entry name" value="Ran binding protein zinc finger-like"/>
    <property type="match status" value="1"/>
</dbReference>